<name>A0A2D4HB91_MICLE</name>
<proteinExistence type="predicted"/>
<evidence type="ECO:0000313" key="1">
    <source>
        <dbReference type="EMBL" id="LAA69227.1"/>
    </source>
</evidence>
<dbReference type="AlphaFoldDB" id="A0A2D4HB91"/>
<organism evidence="1">
    <name type="scientific">Micrurus lemniscatus lemniscatus</name>
    <dbReference type="NCBI Taxonomy" id="129467"/>
    <lineage>
        <taxon>Eukaryota</taxon>
        <taxon>Metazoa</taxon>
        <taxon>Chordata</taxon>
        <taxon>Craniata</taxon>
        <taxon>Vertebrata</taxon>
        <taxon>Euteleostomi</taxon>
        <taxon>Lepidosauria</taxon>
        <taxon>Squamata</taxon>
        <taxon>Bifurcata</taxon>
        <taxon>Unidentata</taxon>
        <taxon>Episquamata</taxon>
        <taxon>Toxicofera</taxon>
        <taxon>Serpentes</taxon>
        <taxon>Colubroidea</taxon>
        <taxon>Elapidae</taxon>
        <taxon>Elapinae</taxon>
        <taxon>Micrurus</taxon>
    </lineage>
</organism>
<sequence length="99" mass="11418">MCALWFHKLQQKQNLWWGGDNISTNHLDIYRKTMTYSSMPNLSFSNEVASLFLNTIYMYYSIFGDGFGHYCHWGGMIDCSLYSDLPILSSRNGGILNES</sequence>
<accession>A0A2D4HB91</accession>
<dbReference type="EMBL" id="IACK01019447">
    <property type="protein sequence ID" value="LAA69227.1"/>
    <property type="molecule type" value="Transcribed_RNA"/>
</dbReference>
<reference evidence="1" key="1">
    <citation type="submission" date="2017-07" db="EMBL/GenBank/DDBJ databases">
        <authorList>
            <person name="Mikheyev A."/>
            <person name="Grau M."/>
        </authorList>
    </citation>
    <scope>NUCLEOTIDE SEQUENCE</scope>
    <source>
        <tissue evidence="1">Venom_gland</tissue>
    </source>
</reference>
<reference evidence="1" key="2">
    <citation type="submission" date="2017-11" db="EMBL/GenBank/DDBJ databases">
        <title>Coralsnake Venomics: Analyses of Venom Gland Transcriptomes and Proteomes of Six Brazilian Taxa.</title>
        <authorList>
            <person name="Aird S.D."/>
            <person name="Jorge da Silva N."/>
            <person name="Qiu L."/>
            <person name="Villar-Briones A."/>
            <person name="Aparecida-Saddi V."/>
            <person name="Campos-Telles M.P."/>
            <person name="Grau M."/>
            <person name="Mikheyev A.S."/>
        </authorList>
    </citation>
    <scope>NUCLEOTIDE SEQUENCE</scope>
    <source>
        <tissue evidence="1">Venom_gland</tissue>
    </source>
</reference>
<protein>
    <submittedName>
        <fullName evidence="1">Uncharacterized protein</fullName>
    </submittedName>
</protein>